<gene>
    <name evidence="1" type="ORF">RSOLAG1IB_05032</name>
</gene>
<name>A0A0B7FXL2_THACB</name>
<accession>A0A0B7FXL2</accession>
<keyword evidence="2" id="KW-1185">Reference proteome</keyword>
<dbReference type="EMBL" id="LN679106">
    <property type="protein sequence ID" value="CEL62676.1"/>
    <property type="molecule type" value="Genomic_DNA"/>
</dbReference>
<dbReference type="AlphaFoldDB" id="A0A0B7FXL2"/>
<sequence>MLGFPTTISVVTNGTIVLVSAIRMVFLDFSGYQNVPMTSAVHTVFNTEDLKPQFTYFYGKTPLTQHAVLPVRNMPGMQNVLKI</sequence>
<organism evidence="1 2">
    <name type="scientific">Thanatephorus cucumeris (strain AG1-IB / isolate 7/3/14)</name>
    <name type="common">Lettuce bottom rot fungus</name>
    <name type="synonym">Rhizoctonia solani</name>
    <dbReference type="NCBI Taxonomy" id="1108050"/>
    <lineage>
        <taxon>Eukaryota</taxon>
        <taxon>Fungi</taxon>
        <taxon>Dikarya</taxon>
        <taxon>Basidiomycota</taxon>
        <taxon>Agaricomycotina</taxon>
        <taxon>Agaricomycetes</taxon>
        <taxon>Cantharellales</taxon>
        <taxon>Ceratobasidiaceae</taxon>
        <taxon>Rhizoctonia</taxon>
        <taxon>Rhizoctonia solani AG-1</taxon>
    </lineage>
</organism>
<evidence type="ECO:0000313" key="2">
    <source>
        <dbReference type="Proteomes" id="UP000059188"/>
    </source>
</evidence>
<proteinExistence type="predicted"/>
<reference evidence="1 2" key="1">
    <citation type="submission" date="2014-11" db="EMBL/GenBank/DDBJ databases">
        <authorList>
            <person name="Wibberg Daniel"/>
        </authorList>
    </citation>
    <scope>NUCLEOTIDE SEQUENCE [LARGE SCALE GENOMIC DNA]</scope>
    <source>
        <strain evidence="1">Rhizoctonia solani AG1-IB 7/3/14</strain>
    </source>
</reference>
<dbReference type="Proteomes" id="UP000059188">
    <property type="component" value="Unassembled WGS sequence"/>
</dbReference>
<protein>
    <submittedName>
        <fullName evidence="1">Uncharacterized protein</fullName>
    </submittedName>
</protein>
<evidence type="ECO:0000313" key="1">
    <source>
        <dbReference type="EMBL" id="CEL62676.1"/>
    </source>
</evidence>